<feature type="compositionally biased region" description="Basic and acidic residues" evidence="1">
    <location>
        <begin position="237"/>
        <end position="250"/>
    </location>
</feature>
<comment type="caution">
    <text evidence="3">The sequence shown here is derived from an EMBL/GenBank/DDBJ whole genome shotgun (WGS) entry which is preliminary data.</text>
</comment>
<feature type="region of interest" description="Disordered" evidence="1">
    <location>
        <begin position="237"/>
        <end position="422"/>
    </location>
</feature>
<organism evidence="3 4">
    <name type="scientific">Prauserella sediminis</name>
    <dbReference type="NCBI Taxonomy" id="577680"/>
    <lineage>
        <taxon>Bacteria</taxon>
        <taxon>Bacillati</taxon>
        <taxon>Actinomycetota</taxon>
        <taxon>Actinomycetes</taxon>
        <taxon>Pseudonocardiales</taxon>
        <taxon>Pseudonocardiaceae</taxon>
        <taxon>Prauserella</taxon>
        <taxon>Prauserella salsuginis group</taxon>
    </lineage>
</organism>
<feature type="compositionally biased region" description="Polar residues" evidence="1">
    <location>
        <begin position="329"/>
        <end position="355"/>
    </location>
</feature>
<reference evidence="3 4" key="1">
    <citation type="submission" date="2020-08" db="EMBL/GenBank/DDBJ databases">
        <title>Sequencing the genomes of 1000 actinobacteria strains.</title>
        <authorList>
            <person name="Klenk H.-P."/>
        </authorList>
    </citation>
    <scope>NUCLEOTIDE SEQUENCE [LARGE SCALE GENOMIC DNA]</scope>
    <source>
        <strain evidence="3 4">DSM 45267</strain>
    </source>
</reference>
<dbReference type="AlphaFoldDB" id="A0A839XQC4"/>
<keyword evidence="4" id="KW-1185">Reference proteome</keyword>
<feature type="compositionally biased region" description="Low complexity" evidence="1">
    <location>
        <begin position="291"/>
        <end position="328"/>
    </location>
</feature>
<feature type="compositionally biased region" description="Basic and acidic residues" evidence="1">
    <location>
        <begin position="360"/>
        <end position="369"/>
    </location>
</feature>
<evidence type="ECO:0000256" key="1">
    <source>
        <dbReference type="SAM" id="MobiDB-lite"/>
    </source>
</evidence>
<keyword evidence="2" id="KW-1133">Transmembrane helix</keyword>
<dbReference type="Proteomes" id="UP000564573">
    <property type="component" value="Unassembled WGS sequence"/>
</dbReference>
<proteinExistence type="predicted"/>
<feature type="compositionally biased region" description="Polar residues" evidence="1">
    <location>
        <begin position="273"/>
        <end position="283"/>
    </location>
</feature>
<protein>
    <submittedName>
        <fullName evidence="3">Uncharacterized protein</fullName>
    </submittedName>
</protein>
<gene>
    <name evidence="3" type="ORF">FB384_003848</name>
</gene>
<accession>A0A839XQC4</accession>
<dbReference type="EMBL" id="JACIBS010000002">
    <property type="protein sequence ID" value="MBB3664897.1"/>
    <property type="molecule type" value="Genomic_DNA"/>
</dbReference>
<dbReference type="RefSeq" id="WP_183785958.1">
    <property type="nucleotide sequence ID" value="NZ_JACIBS010000002.1"/>
</dbReference>
<evidence type="ECO:0000313" key="4">
    <source>
        <dbReference type="Proteomes" id="UP000564573"/>
    </source>
</evidence>
<keyword evidence="2" id="KW-0472">Membrane</keyword>
<evidence type="ECO:0000256" key="2">
    <source>
        <dbReference type="SAM" id="Phobius"/>
    </source>
</evidence>
<name>A0A839XQC4_9PSEU</name>
<evidence type="ECO:0000313" key="3">
    <source>
        <dbReference type="EMBL" id="MBB3664897.1"/>
    </source>
</evidence>
<keyword evidence="2" id="KW-0812">Transmembrane</keyword>
<feature type="transmembrane region" description="Helical" evidence="2">
    <location>
        <begin position="6"/>
        <end position="31"/>
    </location>
</feature>
<sequence>MRTAEVALWVAVGLAAVAVVAVSLAGWQLVVARRQAQQMRRLAVKVRDLSSETQNHAGQAAEADESARDQARWAWEQVKLANTQLEQAQQENQASAQAEQWEWAYALTMAARELVDASTELIRIGLDTQVAPHYRQSANRHYRQSCQRWQDTMIKALSRTSPSLEVQHQLIAFGYVHQRLHGHIDVLLRATETGTLSDKDPVTQSVHALRHELANVHRQFQRTISASLAAVGETEIHEAGAADTGDRRIEGAPAADTPLRVAAAPPPGLQDGTGRTANQPTNETAHRTAAQQSGSQQSGSQRTVTRQPGTQQPGTQQPAAQQAPTPVTSGQHGTAQQETPQTGNGQNGVQRNGTPQIAAMRDKEQRNEAPRNGSDHTAPAPSHQIGDPTAGAAKRIPDAARDTGPAPQGPPAKARTAQARPA</sequence>